<dbReference type="Pfam" id="PF01391">
    <property type="entry name" value="Collagen"/>
    <property type="match status" value="1"/>
</dbReference>
<evidence type="ECO:0000313" key="16">
    <source>
        <dbReference type="Proteomes" id="UP000821853"/>
    </source>
</evidence>
<evidence type="ECO:0000256" key="11">
    <source>
        <dbReference type="PROSITE-ProRule" id="PRU00446"/>
    </source>
</evidence>
<keyword evidence="9" id="KW-0325">Glycoprotein</keyword>
<comment type="caution">
    <text evidence="15">The sequence shown here is derived from an EMBL/GenBank/DDBJ whole genome shotgun (WGS) entry which is preliminary data.</text>
</comment>
<dbReference type="GO" id="GO:0005886">
    <property type="term" value="C:plasma membrane"/>
    <property type="evidence" value="ECO:0007669"/>
    <property type="project" value="UniProtKB-SubCell"/>
</dbReference>
<dbReference type="PROSITE" id="PS51132">
    <property type="entry name" value="OLF"/>
    <property type="match status" value="1"/>
</dbReference>
<protein>
    <submittedName>
        <fullName evidence="15">Uncharacterized protein</fullName>
    </submittedName>
</protein>
<reference evidence="15 16" key="1">
    <citation type="journal article" date="2020" name="Cell">
        <title>Large-Scale Comparative Analyses of Tick Genomes Elucidate Their Genetic Diversity and Vector Capacities.</title>
        <authorList>
            <consortium name="Tick Genome and Microbiome Consortium (TIGMIC)"/>
            <person name="Jia N."/>
            <person name="Wang J."/>
            <person name="Shi W."/>
            <person name="Du L."/>
            <person name="Sun Y."/>
            <person name="Zhan W."/>
            <person name="Jiang J.F."/>
            <person name="Wang Q."/>
            <person name="Zhang B."/>
            <person name="Ji P."/>
            <person name="Bell-Sakyi L."/>
            <person name="Cui X.M."/>
            <person name="Yuan T.T."/>
            <person name="Jiang B.G."/>
            <person name="Yang W.F."/>
            <person name="Lam T.T."/>
            <person name="Chang Q.C."/>
            <person name="Ding S.J."/>
            <person name="Wang X.J."/>
            <person name="Zhu J.G."/>
            <person name="Ruan X.D."/>
            <person name="Zhao L."/>
            <person name="Wei J.T."/>
            <person name="Ye R.Z."/>
            <person name="Que T.C."/>
            <person name="Du C.H."/>
            <person name="Zhou Y.H."/>
            <person name="Cheng J.X."/>
            <person name="Dai P.F."/>
            <person name="Guo W.B."/>
            <person name="Han X.H."/>
            <person name="Huang E.J."/>
            <person name="Li L.F."/>
            <person name="Wei W."/>
            <person name="Gao Y.C."/>
            <person name="Liu J.Z."/>
            <person name="Shao H.Z."/>
            <person name="Wang X."/>
            <person name="Wang C.C."/>
            <person name="Yang T.C."/>
            <person name="Huo Q.B."/>
            <person name="Li W."/>
            <person name="Chen H.Y."/>
            <person name="Chen S.E."/>
            <person name="Zhou L.G."/>
            <person name="Ni X.B."/>
            <person name="Tian J.H."/>
            <person name="Sheng Y."/>
            <person name="Liu T."/>
            <person name="Pan Y.S."/>
            <person name="Xia L.Y."/>
            <person name="Li J."/>
            <person name="Zhao F."/>
            <person name="Cao W.C."/>
        </authorList>
    </citation>
    <scope>NUCLEOTIDE SEQUENCE [LARGE SCALE GENOMIC DNA]</scope>
    <source>
        <strain evidence="15">HaeL-2018</strain>
    </source>
</reference>
<keyword evidence="6" id="KW-0677">Repeat</keyword>
<comment type="subcellular location">
    <subcellularLocation>
        <location evidence="1">Cell membrane</location>
    </subcellularLocation>
    <subcellularLocation>
        <location evidence="2">Secreted</location>
    </subcellularLocation>
</comment>
<dbReference type="EMBL" id="JABSTR010000008">
    <property type="protein sequence ID" value="KAH9376816.1"/>
    <property type="molecule type" value="Genomic_DNA"/>
</dbReference>
<evidence type="ECO:0000256" key="5">
    <source>
        <dbReference type="ARBA" id="ARBA00022729"/>
    </source>
</evidence>
<dbReference type="Pfam" id="PF07679">
    <property type="entry name" value="I-set"/>
    <property type="match status" value="1"/>
</dbReference>
<feature type="domain" description="Ig-like" evidence="13">
    <location>
        <begin position="243"/>
        <end position="335"/>
    </location>
</feature>
<accession>A0A9J6GQ75</accession>
<dbReference type="Pfam" id="PF13927">
    <property type="entry name" value="Ig_3"/>
    <property type="match status" value="1"/>
</dbReference>
<dbReference type="InterPro" id="IPR008160">
    <property type="entry name" value="Collagen"/>
</dbReference>
<evidence type="ECO:0000256" key="12">
    <source>
        <dbReference type="SAM" id="MobiDB-lite"/>
    </source>
</evidence>
<organism evidence="15 16">
    <name type="scientific">Haemaphysalis longicornis</name>
    <name type="common">Bush tick</name>
    <dbReference type="NCBI Taxonomy" id="44386"/>
    <lineage>
        <taxon>Eukaryota</taxon>
        <taxon>Metazoa</taxon>
        <taxon>Ecdysozoa</taxon>
        <taxon>Arthropoda</taxon>
        <taxon>Chelicerata</taxon>
        <taxon>Arachnida</taxon>
        <taxon>Acari</taxon>
        <taxon>Parasitiformes</taxon>
        <taxon>Ixodida</taxon>
        <taxon>Ixodoidea</taxon>
        <taxon>Ixodidae</taxon>
        <taxon>Haemaphysalinae</taxon>
        <taxon>Haemaphysalis</taxon>
    </lineage>
</organism>
<evidence type="ECO:0000259" key="13">
    <source>
        <dbReference type="PROSITE" id="PS50835"/>
    </source>
</evidence>
<keyword evidence="7" id="KW-0472">Membrane</keyword>
<evidence type="ECO:0000256" key="9">
    <source>
        <dbReference type="ARBA" id="ARBA00023180"/>
    </source>
</evidence>
<evidence type="ECO:0000256" key="4">
    <source>
        <dbReference type="ARBA" id="ARBA00022525"/>
    </source>
</evidence>
<feature type="region of interest" description="Disordered" evidence="12">
    <location>
        <begin position="133"/>
        <end position="244"/>
    </location>
</feature>
<dbReference type="GO" id="GO:0005615">
    <property type="term" value="C:extracellular space"/>
    <property type="evidence" value="ECO:0007669"/>
    <property type="project" value="TreeGrafter"/>
</dbReference>
<feature type="compositionally biased region" description="Pro residues" evidence="12">
    <location>
        <begin position="165"/>
        <end position="176"/>
    </location>
</feature>
<dbReference type="FunFam" id="2.60.40.10:FF:000328">
    <property type="entry name" value="CLUMA_CG000981, isoform A"/>
    <property type="match status" value="1"/>
</dbReference>
<sequence>MTATNLYLLLRKEPQCTIQECSRCCVPPESLSAHVLATRGGAAAGDAAEQRRWFVESPERTKRSPTGARKPSRDAEESVYAKMSPKAATVPNVEFFPRNDMNGPNGNTMLVSSYARIPVPVLEEFCFTSKEYCGPGDPGQPGKPGIPGYPGEKGDTGLRGLPGVPGNPGPVGPVGPPGFKGDKGSLGETGPAGLDGRDGLPGQPGLDGIPGPQGPDGRPGVDGRDGEDGIPGRNGTDGIDVPPSIVDTHTVQTVTIREGENVRLRCSATGQPEPLVTWRREDGSPIYGERFHESLVEDRQLNLTHVTREEMGRYLCTASNGVPVEATKEVLLEVTFPPFIRIKQWSVGTRLGGWALLECHVESFPAAVNTWTLRSGRFLEDGAKYRIREQDRGYATIMTLNVTRVEQQDFGLYHCVSKNALGQAIGSLTVYKCLVTRRVIERVGKPVLNRKPGGHFSNWMRESTPFEPNTFYVANEQDESSLLEFPSKAAFQNGSGYRTLRLPVPFHGNGQVLYNGSLYYHQNDTNYVVRVPLSTRGSGETLQVAARLKLDDAVYRNGSYLYAALRNYVNFLADENGLWISYSSRRSNNTMILKVHEESLRPEYIWNLTVDHRQVAHLFVVCGVLYAVNSQSEHTTDLGLAYDLYSGSLLTDAPRLNFSNPFGNTTFLAYNPGDASLYTTDSGNQLIYPLLFNFTESTTKANALSS</sequence>
<dbReference type="SMART" id="SM00284">
    <property type="entry name" value="OLF"/>
    <property type="match status" value="1"/>
</dbReference>
<dbReference type="Pfam" id="PF02191">
    <property type="entry name" value="OLF"/>
    <property type="match status" value="1"/>
</dbReference>
<comment type="caution">
    <text evidence="11">Lacks conserved residue(s) required for the propagation of feature annotation.</text>
</comment>
<dbReference type="InterPro" id="IPR036179">
    <property type="entry name" value="Ig-like_dom_sf"/>
</dbReference>
<keyword evidence="8" id="KW-1015">Disulfide bond</keyword>
<dbReference type="SMART" id="SM00409">
    <property type="entry name" value="IG"/>
    <property type="match status" value="2"/>
</dbReference>
<keyword evidence="4" id="KW-0964">Secreted</keyword>
<evidence type="ECO:0000256" key="1">
    <source>
        <dbReference type="ARBA" id="ARBA00004236"/>
    </source>
</evidence>
<keyword evidence="10" id="KW-0393">Immunoglobulin domain</keyword>
<name>A0A9J6GQ75_HAELO</name>
<dbReference type="InterPro" id="IPR003598">
    <property type="entry name" value="Ig_sub2"/>
</dbReference>
<dbReference type="InterPro" id="IPR013783">
    <property type="entry name" value="Ig-like_fold"/>
</dbReference>
<dbReference type="PANTHER" id="PTHR23192:SF85">
    <property type="entry name" value="GLIOMEDIN"/>
    <property type="match status" value="1"/>
</dbReference>
<keyword evidence="5" id="KW-0732">Signal</keyword>
<feature type="compositionally biased region" description="Low complexity" evidence="12">
    <location>
        <begin position="200"/>
        <end position="218"/>
    </location>
</feature>
<evidence type="ECO:0000256" key="7">
    <source>
        <dbReference type="ARBA" id="ARBA00023136"/>
    </source>
</evidence>
<dbReference type="SUPFAM" id="SSF75011">
    <property type="entry name" value="3-carboxy-cis,cis-mucoante lactonizing enzyme"/>
    <property type="match status" value="1"/>
</dbReference>
<dbReference type="OrthoDB" id="8626508at2759"/>
<evidence type="ECO:0000256" key="6">
    <source>
        <dbReference type="ARBA" id="ARBA00022737"/>
    </source>
</evidence>
<evidence type="ECO:0000256" key="3">
    <source>
        <dbReference type="ARBA" id="ARBA00022475"/>
    </source>
</evidence>
<evidence type="ECO:0000256" key="10">
    <source>
        <dbReference type="ARBA" id="ARBA00023319"/>
    </source>
</evidence>
<feature type="domain" description="Ig-like" evidence="13">
    <location>
        <begin position="337"/>
        <end position="431"/>
    </location>
</feature>
<evidence type="ECO:0000256" key="8">
    <source>
        <dbReference type="ARBA" id="ARBA00023157"/>
    </source>
</evidence>
<dbReference type="InterPro" id="IPR007110">
    <property type="entry name" value="Ig-like_dom"/>
</dbReference>
<dbReference type="PROSITE" id="PS50835">
    <property type="entry name" value="IG_LIKE"/>
    <property type="match status" value="2"/>
</dbReference>
<dbReference type="SUPFAM" id="SSF48726">
    <property type="entry name" value="Immunoglobulin"/>
    <property type="match status" value="2"/>
</dbReference>
<dbReference type="PANTHER" id="PTHR23192">
    <property type="entry name" value="OLFACTOMEDIN-RELATED"/>
    <property type="match status" value="1"/>
</dbReference>
<proteinExistence type="predicted"/>
<dbReference type="InterPro" id="IPR003599">
    <property type="entry name" value="Ig_sub"/>
</dbReference>
<dbReference type="OMA" id="CVKGSNR"/>
<dbReference type="AlphaFoldDB" id="A0A9J6GQ75"/>
<dbReference type="GO" id="GO:0007165">
    <property type="term" value="P:signal transduction"/>
    <property type="evidence" value="ECO:0007669"/>
    <property type="project" value="TreeGrafter"/>
</dbReference>
<evidence type="ECO:0000256" key="2">
    <source>
        <dbReference type="ARBA" id="ARBA00004613"/>
    </source>
</evidence>
<feature type="domain" description="Olfactomedin-like" evidence="14">
    <location>
        <begin position="432"/>
        <end position="694"/>
    </location>
</feature>
<dbReference type="Gene3D" id="2.60.40.10">
    <property type="entry name" value="Immunoglobulins"/>
    <property type="match status" value="2"/>
</dbReference>
<dbReference type="VEuPathDB" id="VectorBase:HLOH_040191"/>
<evidence type="ECO:0000259" key="14">
    <source>
        <dbReference type="PROSITE" id="PS51132"/>
    </source>
</evidence>
<dbReference type="InterPro" id="IPR013098">
    <property type="entry name" value="Ig_I-set"/>
</dbReference>
<feature type="region of interest" description="Disordered" evidence="12">
    <location>
        <begin position="56"/>
        <end position="76"/>
    </location>
</feature>
<keyword evidence="3" id="KW-1003">Cell membrane</keyword>
<dbReference type="InterPro" id="IPR003112">
    <property type="entry name" value="Olfac-like_dom"/>
</dbReference>
<dbReference type="Proteomes" id="UP000821853">
    <property type="component" value="Unassembled WGS sequence"/>
</dbReference>
<dbReference type="SMART" id="SM00408">
    <property type="entry name" value="IGc2"/>
    <property type="match status" value="2"/>
</dbReference>
<gene>
    <name evidence="15" type="ORF">HPB48_017861</name>
</gene>
<evidence type="ECO:0000313" key="15">
    <source>
        <dbReference type="EMBL" id="KAH9376816.1"/>
    </source>
</evidence>
<keyword evidence="16" id="KW-1185">Reference proteome</keyword>
<dbReference type="InterPro" id="IPR050605">
    <property type="entry name" value="Olfactomedin-like_domain"/>
</dbReference>